<dbReference type="Proteomes" id="UP000029448">
    <property type="component" value="Unassembled WGS sequence"/>
</dbReference>
<reference evidence="1 2" key="1">
    <citation type="submission" date="2014-06" db="EMBL/GenBank/DDBJ databases">
        <title>Functional and comparative genomic analyses of the Drosophila gut microbiota identify candidate symbiosis factors.</title>
        <authorList>
            <person name="Newell P.D."/>
            <person name="Chaston J.M."/>
            <person name="Douglas A.E."/>
        </authorList>
    </citation>
    <scope>NUCLEOTIDE SEQUENCE [LARGE SCALE GENOMIC DNA]</scope>
    <source>
        <strain evidence="1 2">DmCS_006</strain>
    </source>
</reference>
<evidence type="ECO:0008006" key="3">
    <source>
        <dbReference type="Google" id="ProtNLM"/>
    </source>
</evidence>
<organism evidence="1 2">
    <name type="scientific">Acetobacter tropicalis</name>
    <dbReference type="NCBI Taxonomy" id="104102"/>
    <lineage>
        <taxon>Bacteria</taxon>
        <taxon>Pseudomonadati</taxon>
        <taxon>Pseudomonadota</taxon>
        <taxon>Alphaproteobacteria</taxon>
        <taxon>Acetobacterales</taxon>
        <taxon>Acetobacteraceae</taxon>
        <taxon>Acetobacter</taxon>
    </lineage>
</organism>
<dbReference type="PATRIC" id="fig|104102.7.peg.1895"/>
<sequence length="54" mass="6005">MTGRAPPAEVEYRGKGQYGARKRIAGGERIHQTFSSTKLARRWLDTTSAKLELG</sequence>
<dbReference type="AlphaFoldDB" id="A0A094ZKV5"/>
<accession>A0A094ZKV5</accession>
<gene>
    <name evidence="1" type="ORF">AtDm6_1915</name>
</gene>
<evidence type="ECO:0000313" key="2">
    <source>
        <dbReference type="Proteomes" id="UP000029448"/>
    </source>
</evidence>
<name>A0A094ZKV5_9PROT</name>
<protein>
    <recommendedName>
        <fullName evidence="3">Integrase</fullName>
    </recommendedName>
</protein>
<keyword evidence="2" id="KW-1185">Reference proteome</keyword>
<evidence type="ECO:0000313" key="1">
    <source>
        <dbReference type="EMBL" id="KGB23046.1"/>
    </source>
</evidence>
<proteinExistence type="predicted"/>
<comment type="caution">
    <text evidence="1">The sequence shown here is derived from an EMBL/GenBank/DDBJ whole genome shotgun (WGS) entry which is preliminary data.</text>
</comment>
<dbReference type="EMBL" id="JOKM01000071">
    <property type="protein sequence ID" value="KGB23046.1"/>
    <property type="molecule type" value="Genomic_DNA"/>
</dbReference>